<reference evidence="1 2" key="1">
    <citation type="submission" date="2018-04" db="EMBL/GenBank/DDBJ databases">
        <title>The genome of golden apple snail Pomacea canaliculata provides insight into stress tolerance and invasive adaptation.</title>
        <authorList>
            <person name="Liu C."/>
            <person name="Liu B."/>
            <person name="Ren Y."/>
            <person name="Zhang Y."/>
            <person name="Wang H."/>
            <person name="Li S."/>
            <person name="Jiang F."/>
            <person name="Yin L."/>
            <person name="Zhang G."/>
            <person name="Qian W."/>
            <person name="Fan W."/>
        </authorList>
    </citation>
    <scope>NUCLEOTIDE SEQUENCE [LARGE SCALE GENOMIC DNA]</scope>
    <source>
        <strain evidence="1">SZHN2017</strain>
        <tissue evidence="1">Muscle</tissue>
    </source>
</reference>
<accession>A0A2T7NE34</accession>
<evidence type="ECO:0000313" key="2">
    <source>
        <dbReference type="Proteomes" id="UP000245119"/>
    </source>
</evidence>
<protein>
    <submittedName>
        <fullName evidence="1">Uncharacterized protein</fullName>
    </submittedName>
</protein>
<dbReference type="Proteomes" id="UP000245119">
    <property type="component" value="Linkage Group LG13"/>
</dbReference>
<name>A0A2T7NE34_POMCA</name>
<gene>
    <name evidence="1" type="ORF">C0Q70_19915</name>
</gene>
<keyword evidence="2" id="KW-1185">Reference proteome</keyword>
<organism evidence="1 2">
    <name type="scientific">Pomacea canaliculata</name>
    <name type="common">Golden apple snail</name>
    <dbReference type="NCBI Taxonomy" id="400727"/>
    <lineage>
        <taxon>Eukaryota</taxon>
        <taxon>Metazoa</taxon>
        <taxon>Spiralia</taxon>
        <taxon>Lophotrochozoa</taxon>
        <taxon>Mollusca</taxon>
        <taxon>Gastropoda</taxon>
        <taxon>Caenogastropoda</taxon>
        <taxon>Architaenioglossa</taxon>
        <taxon>Ampullarioidea</taxon>
        <taxon>Ampullariidae</taxon>
        <taxon>Pomacea</taxon>
    </lineage>
</organism>
<sequence>MPRGQLAIFIYILNRLDYPKKKKDCILSLLCSMERVTAGRPYPDLDIDYRGQFRSAAEDPRNSHLPPPGAAAITIVAWFMLEVSTERNNIDLPRRRRARCVVEVML</sequence>
<dbReference type="AlphaFoldDB" id="A0A2T7NE34"/>
<proteinExistence type="predicted"/>
<dbReference type="EMBL" id="PZQS01000013">
    <property type="protein sequence ID" value="PVD19426.1"/>
    <property type="molecule type" value="Genomic_DNA"/>
</dbReference>
<evidence type="ECO:0000313" key="1">
    <source>
        <dbReference type="EMBL" id="PVD19426.1"/>
    </source>
</evidence>
<comment type="caution">
    <text evidence="1">The sequence shown here is derived from an EMBL/GenBank/DDBJ whole genome shotgun (WGS) entry which is preliminary data.</text>
</comment>